<sequence>MGPLALHMATHTALMNGIAPITVIALRHLRIQARPAVSGALVTATALQLLLLWAWHAPPLLNEAMHSGATHLLMQASLFAAAFCFWDSVLACNQRWKPIVALLVTSKLFCLLGVLFVFSPSMLYLGLLGHVHGGEVMVGTTLADQQLAGLLMLATCPVTYVVGGILLANRWLTEIDCKGSREDSVLPTARIE</sequence>
<evidence type="ECO:0000256" key="2">
    <source>
        <dbReference type="ARBA" id="ARBA00022475"/>
    </source>
</evidence>
<proteinExistence type="predicted"/>
<evidence type="ECO:0000256" key="3">
    <source>
        <dbReference type="ARBA" id="ARBA00022692"/>
    </source>
</evidence>
<comment type="subcellular location">
    <subcellularLocation>
        <location evidence="1">Cell membrane</location>
        <topology evidence="1">Multi-pass membrane protein</topology>
    </subcellularLocation>
</comment>
<accession>A0ABX6QT56</accession>
<dbReference type="InterPro" id="IPR019108">
    <property type="entry name" value="Caa3_assmbl_CtaG-rel"/>
</dbReference>
<keyword evidence="5 6" id="KW-0472">Membrane</keyword>
<dbReference type="RefSeq" id="WP_138289163.1">
    <property type="nucleotide sequence ID" value="NZ_CP058351.1"/>
</dbReference>
<evidence type="ECO:0000313" key="8">
    <source>
        <dbReference type="Proteomes" id="UP000308530"/>
    </source>
</evidence>
<evidence type="ECO:0000256" key="6">
    <source>
        <dbReference type="SAM" id="Phobius"/>
    </source>
</evidence>
<feature type="transmembrane region" description="Helical" evidence="6">
    <location>
        <begin position="99"/>
        <end position="127"/>
    </location>
</feature>
<protein>
    <submittedName>
        <fullName evidence="7">Cytochrome c oxidase assembly protein</fullName>
    </submittedName>
</protein>
<reference evidence="7 8" key="1">
    <citation type="submission" date="2020-06" db="EMBL/GenBank/DDBJ databases">
        <title>Genome sequence of Rhizobium sp strain ADMK78.</title>
        <authorList>
            <person name="Rahi P."/>
        </authorList>
    </citation>
    <scope>NUCLEOTIDE SEQUENCE [LARGE SCALE GENOMIC DNA]</scope>
    <source>
        <strain evidence="7 8">ADMK78</strain>
        <plasmid evidence="7 8">pPRADMK78_01</plasmid>
    </source>
</reference>
<keyword evidence="2" id="KW-1003">Cell membrane</keyword>
<geneLocation type="plasmid" evidence="7 8">
    <name>pPRADMK78_01</name>
</geneLocation>
<dbReference type="Proteomes" id="UP000308530">
    <property type="component" value="Plasmid pPRADMK78_01"/>
</dbReference>
<evidence type="ECO:0000256" key="5">
    <source>
        <dbReference type="ARBA" id="ARBA00023136"/>
    </source>
</evidence>
<organism evidence="7 8">
    <name type="scientific">Peteryoungia desertarenae</name>
    <dbReference type="NCBI Taxonomy" id="1813451"/>
    <lineage>
        <taxon>Bacteria</taxon>
        <taxon>Pseudomonadati</taxon>
        <taxon>Pseudomonadota</taxon>
        <taxon>Alphaproteobacteria</taxon>
        <taxon>Hyphomicrobiales</taxon>
        <taxon>Rhizobiaceae</taxon>
        <taxon>Peteryoungia</taxon>
    </lineage>
</organism>
<keyword evidence="3 6" id="KW-0812">Transmembrane</keyword>
<keyword evidence="4 6" id="KW-1133">Transmembrane helix</keyword>
<evidence type="ECO:0000313" key="7">
    <source>
        <dbReference type="EMBL" id="QLF71831.1"/>
    </source>
</evidence>
<dbReference type="EMBL" id="CP058351">
    <property type="protein sequence ID" value="QLF71831.1"/>
    <property type="molecule type" value="Genomic_DNA"/>
</dbReference>
<dbReference type="Pfam" id="PF09678">
    <property type="entry name" value="Caa3_CtaG"/>
    <property type="match status" value="1"/>
</dbReference>
<evidence type="ECO:0000256" key="4">
    <source>
        <dbReference type="ARBA" id="ARBA00022989"/>
    </source>
</evidence>
<evidence type="ECO:0000256" key="1">
    <source>
        <dbReference type="ARBA" id="ARBA00004651"/>
    </source>
</evidence>
<gene>
    <name evidence="7" type="ORF">FE840_019720</name>
</gene>
<feature type="transmembrane region" description="Helical" evidence="6">
    <location>
        <begin position="6"/>
        <end position="26"/>
    </location>
</feature>
<keyword evidence="7" id="KW-0614">Plasmid</keyword>
<keyword evidence="8" id="KW-1185">Reference proteome</keyword>
<name>A0ABX6QT56_9HYPH</name>
<feature type="transmembrane region" description="Helical" evidence="6">
    <location>
        <begin position="38"/>
        <end position="56"/>
    </location>
</feature>
<feature type="transmembrane region" description="Helical" evidence="6">
    <location>
        <begin position="147"/>
        <end position="168"/>
    </location>
</feature>
<feature type="transmembrane region" description="Helical" evidence="6">
    <location>
        <begin position="68"/>
        <end position="87"/>
    </location>
</feature>